<protein>
    <recommendedName>
        <fullName evidence="1">YbaK/aminoacyl-tRNA synthetase-associated domain-containing protein</fullName>
    </recommendedName>
</protein>
<dbReference type="AlphaFoldDB" id="A0A1U7NNZ0"/>
<dbReference type="EMBL" id="MPKA01000054">
    <property type="protein sequence ID" value="OLU47193.1"/>
    <property type="molecule type" value="Genomic_DNA"/>
</dbReference>
<dbReference type="GeneID" id="78275009"/>
<accession>A0A1U7NNZ0</accession>
<dbReference type="PANTHER" id="PTHR30411">
    <property type="entry name" value="CYTOPLASMIC PROTEIN"/>
    <property type="match status" value="1"/>
</dbReference>
<dbReference type="STRING" id="1862672.BO225_03480"/>
<proteinExistence type="predicted"/>
<evidence type="ECO:0000313" key="3">
    <source>
        <dbReference type="Proteomes" id="UP000186705"/>
    </source>
</evidence>
<feature type="domain" description="YbaK/aminoacyl-tRNA synthetase-associated" evidence="1">
    <location>
        <begin position="24"/>
        <end position="139"/>
    </location>
</feature>
<dbReference type="InterPro" id="IPR036754">
    <property type="entry name" value="YbaK/aa-tRNA-synt-asso_dom_sf"/>
</dbReference>
<dbReference type="Gene3D" id="3.90.960.10">
    <property type="entry name" value="YbaK/aminoacyl-tRNA synthetase-associated domain"/>
    <property type="match status" value="1"/>
</dbReference>
<dbReference type="Pfam" id="PF04073">
    <property type="entry name" value="tRNA_edit"/>
    <property type="match status" value="1"/>
</dbReference>
<organism evidence="2 3">
    <name type="scientific">Dubosiella newyorkensis</name>
    <dbReference type="NCBI Taxonomy" id="1862672"/>
    <lineage>
        <taxon>Bacteria</taxon>
        <taxon>Bacillati</taxon>
        <taxon>Bacillota</taxon>
        <taxon>Erysipelotrichia</taxon>
        <taxon>Erysipelotrichales</taxon>
        <taxon>Erysipelotrichaceae</taxon>
        <taxon>Dubosiella</taxon>
    </lineage>
</organism>
<dbReference type="RefSeq" id="WP_076340899.1">
    <property type="nucleotide sequence ID" value="NZ_JBGNFS010000005.1"/>
</dbReference>
<comment type="caution">
    <text evidence="2">The sequence shown here is derived from an EMBL/GenBank/DDBJ whole genome shotgun (WGS) entry which is preliminary data.</text>
</comment>
<dbReference type="OrthoDB" id="9798760at2"/>
<gene>
    <name evidence="2" type="ORF">BO225_03480</name>
</gene>
<reference evidence="2 3" key="1">
    <citation type="submission" date="2016-11" db="EMBL/GenBank/DDBJ databases">
        <title>Description of two novel members of the family Erysipelotrichaceae: Ileibacterium lipovorans gen. nov., sp. nov. and Dubosiella newyorkensis, gen. nov., sp. nov.</title>
        <authorList>
            <person name="Cox L.M."/>
            <person name="Sohn J."/>
            <person name="Tyrrell K.L."/>
            <person name="Citron D.M."/>
            <person name="Lawson P.A."/>
            <person name="Patel N.B."/>
            <person name="Iizumi T."/>
            <person name="Perez-Perez G.I."/>
            <person name="Goldstein E.J."/>
            <person name="Blaser M.J."/>
        </authorList>
    </citation>
    <scope>NUCLEOTIDE SEQUENCE [LARGE SCALE GENOMIC DNA]</scope>
    <source>
        <strain evidence="2 3">NYU-BL-A4</strain>
    </source>
</reference>
<keyword evidence="3" id="KW-1185">Reference proteome</keyword>
<dbReference type="InterPro" id="IPR007214">
    <property type="entry name" value="YbaK/aa-tRNA-synth-assoc-dom"/>
</dbReference>
<dbReference type="GO" id="GO:0002161">
    <property type="term" value="F:aminoacyl-tRNA deacylase activity"/>
    <property type="evidence" value="ECO:0007669"/>
    <property type="project" value="InterPro"/>
</dbReference>
<dbReference type="SUPFAM" id="SSF55826">
    <property type="entry name" value="YbaK/ProRS associated domain"/>
    <property type="match status" value="1"/>
</dbReference>
<dbReference type="Proteomes" id="UP000186705">
    <property type="component" value="Unassembled WGS sequence"/>
</dbReference>
<evidence type="ECO:0000259" key="1">
    <source>
        <dbReference type="Pfam" id="PF04073"/>
    </source>
</evidence>
<name>A0A1U7NNZ0_9FIRM</name>
<evidence type="ECO:0000313" key="2">
    <source>
        <dbReference type="EMBL" id="OLU47193.1"/>
    </source>
</evidence>
<sequence>MRVEQVKQHLAKYQLSESIITLDESSASVEEAAKALHIQPEQVAKSLTFSSEEGCIMVLLAGDRKVHNGKFKRTFHTKPHMLSSDQVLAYTNHEVGGVCPFGVNDHVFVYLDRSLQNYDYVYPACGERNNAIKLTPQQLYEISQAIDWVDVAKDQ</sequence>
<dbReference type="PANTHER" id="PTHR30411:SF1">
    <property type="entry name" value="CYTOPLASMIC PROTEIN"/>
    <property type="match status" value="1"/>
</dbReference>
<dbReference type="CDD" id="cd04333">
    <property type="entry name" value="ProX_deacylase"/>
    <property type="match status" value="1"/>
</dbReference>